<dbReference type="SUPFAM" id="SSF51445">
    <property type="entry name" value="(Trans)glycosidases"/>
    <property type="match status" value="1"/>
</dbReference>
<comment type="catalytic activity">
    <reaction evidence="1">
        <text>Transfers a segment of a (1-&gt;4)-alpha-D-glucan chain to a primary hydroxy group in a similar glucan chain.</text>
        <dbReference type="EC" id="2.4.1.18"/>
    </reaction>
</comment>
<reference evidence="9 10" key="1">
    <citation type="submission" date="2022-07" db="EMBL/GenBank/DDBJ databases">
        <title>Genome-wide signatures of adaptation to extreme environments.</title>
        <authorList>
            <person name="Cho C.H."/>
            <person name="Yoon H.S."/>
        </authorList>
    </citation>
    <scope>NUCLEOTIDE SEQUENCE [LARGE SCALE GENOMIC DNA]</scope>
    <source>
        <strain evidence="9 10">108.79 E11</strain>
    </source>
</reference>
<dbReference type="AlphaFoldDB" id="A0AAV9IJN7"/>
<dbReference type="SUPFAM" id="SSF51011">
    <property type="entry name" value="Glycosyl hydrolase domain"/>
    <property type="match status" value="1"/>
</dbReference>
<gene>
    <name evidence="9" type="ORF">GAYE_SCF39G5338</name>
</gene>
<evidence type="ECO:0000259" key="8">
    <source>
        <dbReference type="SMART" id="SM00642"/>
    </source>
</evidence>
<dbReference type="Gene3D" id="2.60.40.1180">
    <property type="entry name" value="Golgi alpha-mannosidase II"/>
    <property type="match status" value="1"/>
</dbReference>
<dbReference type="Proteomes" id="UP001300502">
    <property type="component" value="Unassembled WGS sequence"/>
</dbReference>
<dbReference type="InterPro" id="IPR014756">
    <property type="entry name" value="Ig_E-set"/>
</dbReference>
<dbReference type="Pfam" id="PF02806">
    <property type="entry name" value="Alpha-amylase_C"/>
    <property type="match status" value="1"/>
</dbReference>
<dbReference type="GO" id="GO:0003844">
    <property type="term" value="F:1,4-alpha-glucan branching enzyme activity"/>
    <property type="evidence" value="ECO:0007669"/>
    <property type="project" value="UniProtKB-EC"/>
</dbReference>
<dbReference type="GO" id="GO:0043169">
    <property type="term" value="F:cation binding"/>
    <property type="evidence" value="ECO:0007669"/>
    <property type="project" value="InterPro"/>
</dbReference>
<dbReference type="CDD" id="cd02854">
    <property type="entry name" value="E_set_GBE_euk_N"/>
    <property type="match status" value="1"/>
</dbReference>
<dbReference type="Pfam" id="PF00128">
    <property type="entry name" value="Alpha-amylase"/>
    <property type="match status" value="1"/>
</dbReference>
<evidence type="ECO:0000313" key="9">
    <source>
        <dbReference type="EMBL" id="KAK4527416.1"/>
    </source>
</evidence>
<dbReference type="InterPro" id="IPR006047">
    <property type="entry name" value="GH13_cat_dom"/>
</dbReference>
<dbReference type="GO" id="GO:0005737">
    <property type="term" value="C:cytoplasm"/>
    <property type="evidence" value="ECO:0007669"/>
    <property type="project" value="TreeGrafter"/>
</dbReference>
<dbReference type="PIRSF" id="PIRSF000463">
    <property type="entry name" value="GlgB"/>
    <property type="match status" value="1"/>
</dbReference>
<feature type="active site" description="Proton donor" evidence="7">
    <location>
        <position position="407"/>
    </location>
</feature>
<feature type="domain" description="Glycosyl hydrolase family 13 catalytic" evidence="8">
    <location>
        <begin position="213"/>
        <end position="521"/>
    </location>
</feature>
<accession>A0AAV9IJN7</accession>
<keyword evidence="5" id="KW-0808">Transferase</keyword>
<evidence type="ECO:0000256" key="6">
    <source>
        <dbReference type="ARBA" id="ARBA00060592"/>
    </source>
</evidence>
<dbReference type="InterPro" id="IPR013780">
    <property type="entry name" value="Glyco_hydro_b"/>
</dbReference>
<dbReference type="GO" id="GO:0004553">
    <property type="term" value="F:hydrolase activity, hydrolyzing O-glycosyl compounds"/>
    <property type="evidence" value="ECO:0007669"/>
    <property type="project" value="InterPro"/>
</dbReference>
<dbReference type="InterPro" id="IPR037439">
    <property type="entry name" value="Branching_enzy"/>
</dbReference>
<dbReference type="InterPro" id="IPR004193">
    <property type="entry name" value="Glyco_hydro_13_N"/>
</dbReference>
<dbReference type="Gene3D" id="2.60.40.10">
    <property type="entry name" value="Immunoglobulins"/>
    <property type="match status" value="1"/>
</dbReference>
<dbReference type="InterPro" id="IPR006048">
    <property type="entry name" value="A-amylase/branching_C"/>
</dbReference>
<evidence type="ECO:0000256" key="4">
    <source>
        <dbReference type="ARBA" id="ARBA00022676"/>
    </source>
</evidence>
<dbReference type="Pfam" id="PF02922">
    <property type="entry name" value="CBM_48"/>
    <property type="match status" value="1"/>
</dbReference>
<evidence type="ECO:0000256" key="3">
    <source>
        <dbReference type="ARBA" id="ARBA00012541"/>
    </source>
</evidence>
<dbReference type="InterPro" id="IPR013783">
    <property type="entry name" value="Ig-like_fold"/>
</dbReference>
<dbReference type="FunFam" id="3.20.20.80:FF:000001">
    <property type="entry name" value="1,4-alpha-glucan branching enzyme"/>
    <property type="match status" value="1"/>
</dbReference>
<name>A0AAV9IJN7_9RHOD</name>
<evidence type="ECO:0000256" key="7">
    <source>
        <dbReference type="PIRSR" id="PIRSR000463-1"/>
    </source>
</evidence>
<keyword evidence="10" id="KW-1185">Reference proteome</keyword>
<dbReference type="CDD" id="cd11321">
    <property type="entry name" value="AmyAc_bac_euk_BE"/>
    <property type="match status" value="1"/>
</dbReference>
<comment type="caution">
    <text evidence="9">The sequence shown here is derived from an EMBL/GenBank/DDBJ whole genome shotgun (WGS) entry which is preliminary data.</text>
</comment>
<evidence type="ECO:0000256" key="1">
    <source>
        <dbReference type="ARBA" id="ARBA00000826"/>
    </source>
</evidence>
<dbReference type="FunFam" id="2.60.40.1180:FF:000003">
    <property type="entry name" value="1,4-alpha-glucan-branching enzyme, chloroplastic/amyloplastic"/>
    <property type="match status" value="1"/>
</dbReference>
<comment type="pathway">
    <text evidence="6">Glycan biosynthesis.</text>
</comment>
<comment type="similarity">
    <text evidence="2">Belongs to the glycosyl hydrolase 13 family. GlgB subfamily.</text>
</comment>
<sequence>MSESSTQVDEIAKTGCKENTFKVIKDDPSLEPFYGDLLLRYERYKQLKSEIESKEGSLDKFSQGYTRFGLHRRKGGLEFREWLPGAKELYLFGDFNDWKEPGYPLQRDTFGHFYGFLPDKPDGSPAIEHASRIKLRVLTFDGQWLIRNPAWATFLIQNPTSFVYDAVFWSPPEEWRYSWRSATRLPLPKSLRIYECHIGIATTEPKVGSYAEFTDNVLPRIKELGYTAIQLMAVMEHSYYASFGYHVTNFFAVSSRYGTPEDLKRLVDEAHRLGLYVLMDIVHSHASSNSNDGLNLLDGTDYQYFHHGERGSHPEWGSRLFDYSKWEVLRFLLSNARWYLEEYHFDGFRFDGVTSMLYNHHGIGVAFSGNYNEYFGMHVDLDACVYLMLMNDILHNLFPESFISIAEDVSGMPTLCRPVEEGGIGFDYRLGMGIPDMWIDLVTNFRDEDWDMGRIVYGLTNRRWNEYTVGYVESHDQALVGDKTLAFRLMDAEMYDKMSIFISPTDRIVRGIALHKMIRLITYALGGEAYLSFMGNEFGHPEWIDFPRAGNNFSYQYARRQWNLVEDGTLRYQHLNAFDREMHHLESRHAFCRPHLHQWIMIQHNQDKVIAFEKGDGLLFVFNFHPVKSFFDYTVGVLWPGKYVLQLDSDSLNLGGFDRIDKNVEHFTRPVRHHDRPHSLQLYLPNRSCQVYYCVDMEEE</sequence>
<dbReference type="GO" id="GO:0005978">
    <property type="term" value="P:glycogen biosynthetic process"/>
    <property type="evidence" value="ECO:0007669"/>
    <property type="project" value="InterPro"/>
</dbReference>
<dbReference type="EMBL" id="JANCYU010000051">
    <property type="protein sequence ID" value="KAK4527416.1"/>
    <property type="molecule type" value="Genomic_DNA"/>
</dbReference>
<keyword evidence="4" id="KW-0328">Glycosyltransferase</keyword>
<dbReference type="EC" id="2.4.1.18" evidence="3"/>
<dbReference type="SMART" id="SM00642">
    <property type="entry name" value="Aamy"/>
    <property type="match status" value="1"/>
</dbReference>
<organism evidence="9 10">
    <name type="scientific">Galdieria yellowstonensis</name>
    <dbReference type="NCBI Taxonomy" id="3028027"/>
    <lineage>
        <taxon>Eukaryota</taxon>
        <taxon>Rhodophyta</taxon>
        <taxon>Bangiophyceae</taxon>
        <taxon>Galdieriales</taxon>
        <taxon>Galdieriaceae</taxon>
        <taxon>Galdieria</taxon>
    </lineage>
</organism>
<evidence type="ECO:0000256" key="2">
    <source>
        <dbReference type="ARBA" id="ARBA00009000"/>
    </source>
</evidence>
<protein>
    <recommendedName>
        <fullName evidence="3">1,4-alpha-glucan branching enzyme</fullName>
        <ecNumber evidence="3">2.4.1.18</ecNumber>
    </recommendedName>
</protein>
<evidence type="ECO:0000313" key="10">
    <source>
        <dbReference type="Proteomes" id="UP001300502"/>
    </source>
</evidence>
<proteinExistence type="inferred from homology"/>
<dbReference type="InterPro" id="IPR017853">
    <property type="entry name" value="GH"/>
</dbReference>
<dbReference type="PANTHER" id="PTHR43651:SF3">
    <property type="entry name" value="1,4-ALPHA-GLUCAN-BRANCHING ENZYME"/>
    <property type="match status" value="1"/>
</dbReference>
<dbReference type="SUPFAM" id="SSF81296">
    <property type="entry name" value="E set domains"/>
    <property type="match status" value="1"/>
</dbReference>
<dbReference type="PANTHER" id="PTHR43651">
    <property type="entry name" value="1,4-ALPHA-GLUCAN-BRANCHING ENZYME"/>
    <property type="match status" value="1"/>
</dbReference>
<dbReference type="Gene3D" id="3.20.20.80">
    <property type="entry name" value="Glycosidases"/>
    <property type="match status" value="1"/>
</dbReference>
<feature type="active site" description="Nucleophile" evidence="7">
    <location>
        <position position="351"/>
    </location>
</feature>
<evidence type="ECO:0000256" key="5">
    <source>
        <dbReference type="ARBA" id="ARBA00022679"/>
    </source>
</evidence>